<dbReference type="EMBL" id="MN740509">
    <property type="protein sequence ID" value="QHU30554.1"/>
    <property type="molecule type" value="Genomic_DNA"/>
</dbReference>
<evidence type="ECO:0000313" key="1">
    <source>
        <dbReference type="EMBL" id="QHU30554.1"/>
    </source>
</evidence>
<name>A0A6C0LLY0_9ZZZZ</name>
<organism evidence="1">
    <name type="scientific">viral metagenome</name>
    <dbReference type="NCBI Taxonomy" id="1070528"/>
    <lineage>
        <taxon>unclassified sequences</taxon>
        <taxon>metagenomes</taxon>
        <taxon>organismal metagenomes</taxon>
    </lineage>
</organism>
<evidence type="ECO:0008006" key="2">
    <source>
        <dbReference type="Google" id="ProtNLM"/>
    </source>
</evidence>
<protein>
    <recommendedName>
        <fullName evidence="2">Zinc-ribbon domain-containing protein</fullName>
    </recommendedName>
</protein>
<dbReference type="AlphaFoldDB" id="A0A6C0LLY0"/>
<reference evidence="1" key="1">
    <citation type="journal article" date="2020" name="Nature">
        <title>Giant virus diversity and host interactions through global metagenomics.</title>
        <authorList>
            <person name="Schulz F."/>
            <person name="Roux S."/>
            <person name="Paez-Espino D."/>
            <person name="Jungbluth S."/>
            <person name="Walsh D.A."/>
            <person name="Denef V.J."/>
            <person name="McMahon K.D."/>
            <person name="Konstantinidis K.T."/>
            <person name="Eloe-Fadrosh E.A."/>
            <person name="Kyrpides N.C."/>
            <person name="Woyke T."/>
        </authorList>
    </citation>
    <scope>NUCLEOTIDE SEQUENCE</scope>
    <source>
        <strain evidence="1">GVMAG-M-3300027833-19</strain>
    </source>
</reference>
<sequence length="78" mass="9234">MTRKYTILDCQETALNKKGRCLSSFYINSSTPLEWECCEKHTWYASLNKVKKGQWCQKCFDNSMKEILLNVLTYQIDL</sequence>
<proteinExistence type="predicted"/>
<accession>A0A6C0LLY0</accession>